<evidence type="ECO:0000313" key="5">
    <source>
        <dbReference type="Proteomes" id="UP001299265"/>
    </source>
</evidence>
<dbReference type="InterPro" id="IPR048950">
    <property type="entry name" value="Ppx_GppA_C"/>
</dbReference>
<dbReference type="GO" id="GO:0016462">
    <property type="term" value="F:pyrophosphatase activity"/>
    <property type="evidence" value="ECO:0007669"/>
    <property type="project" value="TreeGrafter"/>
</dbReference>
<dbReference type="AlphaFoldDB" id="A0AAP2RGX0"/>
<feature type="domain" description="Ppx/GppA phosphatase C-terminal" evidence="3">
    <location>
        <begin position="323"/>
        <end position="480"/>
    </location>
</feature>
<dbReference type="InterPro" id="IPR043129">
    <property type="entry name" value="ATPase_NBD"/>
</dbReference>
<name>A0AAP2RGX0_9FIRM</name>
<dbReference type="CDD" id="cd24006">
    <property type="entry name" value="ASKHA_NBD_PPX_GppA"/>
    <property type="match status" value="1"/>
</dbReference>
<evidence type="ECO:0000259" key="3">
    <source>
        <dbReference type="Pfam" id="PF21447"/>
    </source>
</evidence>
<comment type="similarity">
    <text evidence="1">Belongs to the GppA/Ppx family.</text>
</comment>
<evidence type="ECO:0000313" key="4">
    <source>
        <dbReference type="EMBL" id="MCD2491706.1"/>
    </source>
</evidence>
<dbReference type="InterPro" id="IPR003695">
    <property type="entry name" value="Ppx_GppA_N"/>
</dbReference>
<protein>
    <submittedName>
        <fullName evidence="4">Exopolyphosphatase</fullName>
    </submittedName>
</protein>
<accession>A0AAP2RGX0</accession>
<organism evidence="4 5">
    <name type="scientific">Lientehia hominis</name>
    <dbReference type="NCBI Taxonomy" id="2897778"/>
    <lineage>
        <taxon>Bacteria</taxon>
        <taxon>Bacillati</taxon>
        <taxon>Bacillota</taxon>
        <taxon>Clostridia</taxon>
        <taxon>Lachnospirales</taxon>
        <taxon>Lachnospiraceae</taxon>
        <taxon>Lientehia</taxon>
    </lineage>
</organism>
<dbReference type="Gene3D" id="3.30.420.40">
    <property type="match status" value="1"/>
</dbReference>
<dbReference type="Proteomes" id="UP001299265">
    <property type="component" value="Unassembled WGS sequence"/>
</dbReference>
<dbReference type="Pfam" id="PF02541">
    <property type="entry name" value="Ppx-GppA"/>
    <property type="match status" value="1"/>
</dbReference>
<comment type="caution">
    <text evidence="4">The sequence shown here is derived from an EMBL/GenBank/DDBJ whole genome shotgun (WGS) entry which is preliminary data.</text>
</comment>
<reference evidence="4 5" key="1">
    <citation type="submission" date="2021-11" db="EMBL/GenBank/DDBJ databases">
        <title>Lacrimispora sp. nov. NSJ-141 isolated from human feces.</title>
        <authorList>
            <person name="Abdugheni R."/>
        </authorList>
    </citation>
    <scope>NUCLEOTIDE SEQUENCE [LARGE SCALE GENOMIC DNA]</scope>
    <source>
        <strain evidence="4 5">NSJ-141</strain>
    </source>
</reference>
<dbReference type="RefSeq" id="WP_231061618.1">
    <property type="nucleotide sequence ID" value="NZ_JAJNOR010000001.1"/>
</dbReference>
<gene>
    <name evidence="4" type="ORF">LQE92_03590</name>
</gene>
<dbReference type="SUPFAM" id="SSF53067">
    <property type="entry name" value="Actin-like ATPase domain"/>
    <property type="match status" value="2"/>
</dbReference>
<dbReference type="PANTHER" id="PTHR30005:SF0">
    <property type="entry name" value="RETROGRADE REGULATION PROTEIN 2"/>
    <property type="match status" value="1"/>
</dbReference>
<dbReference type="InterPro" id="IPR050273">
    <property type="entry name" value="GppA/Ppx_hydrolase"/>
</dbReference>
<sequence length="508" mass="57716">MAVATFAAIDVGSYELELTIYEISPKKGITQLNRVRKVIGLGRDTYDRGIISYDRVDEMCKLLSKFKGVMTEFQVDGYKAYGTSAIREAENREVVLDQIKVRTGLEVNVLSNSEQRFLCYKAIAAKENEFNNIIQKGTAIAEVGSGSMQISLFDKDALVTTQNLPLGALRIHQILARTGGTNSDKKQIIQELIDNDIQTFKKLFLKEREVKNIIATGVCALYMGRGAHADKQRISVQEFQEFYQALRDMSEEQIAEKYDIPAEFVALIVPGAMVYKKLIEITGAEMVWLPGVRLGDGIAAEYAEQKKLLRFPHDFSQDILVAARNIAKRYMSDKEHSAILEKNVLNIFDSMRKYHGLGKRERLLLQISTILHDCGKYISMRTPGECAYNIIMSTEIIGVSHKEREIIANVVKYNTMEFDYTADSYTLNKDMRIIIAKLTAILKIGNAMDRSHKQKFKDIRVSIKDQQMFLTTDSAENIMLEESLFKQKADFFEEVYGIRPVLRKKKGI</sequence>
<dbReference type="Pfam" id="PF21447">
    <property type="entry name" value="Ppx-GppA_III"/>
    <property type="match status" value="1"/>
</dbReference>
<evidence type="ECO:0000256" key="1">
    <source>
        <dbReference type="ARBA" id="ARBA00007125"/>
    </source>
</evidence>
<proteinExistence type="inferred from homology"/>
<dbReference type="InterPro" id="IPR003607">
    <property type="entry name" value="HD/PDEase_dom"/>
</dbReference>
<evidence type="ECO:0000259" key="2">
    <source>
        <dbReference type="Pfam" id="PF02541"/>
    </source>
</evidence>
<dbReference type="Gene3D" id="3.30.420.150">
    <property type="entry name" value="Exopolyphosphatase. Domain 2"/>
    <property type="match status" value="1"/>
</dbReference>
<dbReference type="EMBL" id="JAJNOR010000001">
    <property type="protein sequence ID" value="MCD2491706.1"/>
    <property type="molecule type" value="Genomic_DNA"/>
</dbReference>
<keyword evidence="5" id="KW-1185">Reference proteome</keyword>
<dbReference type="SUPFAM" id="SSF109604">
    <property type="entry name" value="HD-domain/PDEase-like"/>
    <property type="match status" value="1"/>
</dbReference>
<feature type="domain" description="Ppx/GppA phosphatase N-terminal" evidence="2">
    <location>
        <begin position="20"/>
        <end position="285"/>
    </location>
</feature>
<dbReference type="Gene3D" id="1.10.3210.10">
    <property type="entry name" value="Hypothetical protein af1432"/>
    <property type="match status" value="1"/>
</dbReference>
<dbReference type="CDD" id="cd00077">
    <property type="entry name" value="HDc"/>
    <property type="match status" value="1"/>
</dbReference>
<dbReference type="PANTHER" id="PTHR30005">
    <property type="entry name" value="EXOPOLYPHOSPHATASE"/>
    <property type="match status" value="1"/>
</dbReference>